<feature type="compositionally biased region" description="Low complexity" evidence="1">
    <location>
        <begin position="378"/>
        <end position="402"/>
    </location>
</feature>
<sequence>MQAIIVLPPVKVKKGLFRKKNKKGKGKGVLKSQPALVQGLAVVTNSTLAISRPPVDPNAPAPSPPKPSMAATKSTADTSNSDLPASTPSSTDTTFNRTSAPHAKVHALKQESSSAALSLPDFGLTPTPSPAPSLFVKPAAVRALQAAEPPAQNPRHSDEHAGVTADLYLQALSSFDEPAPETQAAVPAPKPQELPAPAPVATLTAPTPIRTRARSGTTVMAKPPSPQLSVKVVPMEPKAAEKEAAPSPKLTPAEPIIAAEVVDKKTVEDEPEVVAIPVEIPVQLEEVKAVEPEVKPIEDLVEDSKTAEEIEEVKPTVSDVVETQAEIEEVEPEVQAVEKVAPEVVESPEDVLDVNPLEQPVFVKRKPSLEVQIHNDELPSLPSSPMSPITPVSPSSPSRPIIRNLSQPPTPNGVRGTHNEGSLQSVRATAQLFAQRLASKGETDPIKPRVPLPKRVQTFTPGGPVFRRPGDVDNKPTSDARRAQTVTN</sequence>
<protein>
    <submittedName>
        <fullName evidence="2">Uncharacterized protein</fullName>
    </submittedName>
</protein>
<evidence type="ECO:0000256" key="1">
    <source>
        <dbReference type="SAM" id="MobiDB-lite"/>
    </source>
</evidence>
<accession>A0A0D7BHK7</accession>
<feature type="region of interest" description="Disordered" evidence="1">
    <location>
        <begin position="49"/>
        <end position="111"/>
    </location>
</feature>
<proteinExistence type="predicted"/>
<keyword evidence="3" id="KW-1185">Reference proteome</keyword>
<feature type="compositionally biased region" description="Low complexity" evidence="1">
    <location>
        <begin position="199"/>
        <end position="208"/>
    </location>
</feature>
<dbReference type="AlphaFoldDB" id="A0A0D7BHK7"/>
<feature type="region of interest" description="Disordered" evidence="1">
    <location>
        <begin position="437"/>
        <end position="488"/>
    </location>
</feature>
<evidence type="ECO:0000313" key="2">
    <source>
        <dbReference type="EMBL" id="KIY69584.1"/>
    </source>
</evidence>
<dbReference type="EMBL" id="KN880481">
    <property type="protein sequence ID" value="KIY69584.1"/>
    <property type="molecule type" value="Genomic_DNA"/>
</dbReference>
<reference evidence="2 3" key="1">
    <citation type="journal article" date="2015" name="Fungal Genet. Biol.">
        <title>Evolution of novel wood decay mechanisms in Agaricales revealed by the genome sequences of Fistulina hepatica and Cylindrobasidium torrendii.</title>
        <authorList>
            <person name="Floudas D."/>
            <person name="Held B.W."/>
            <person name="Riley R."/>
            <person name="Nagy L.G."/>
            <person name="Koehler G."/>
            <person name="Ransdell A.S."/>
            <person name="Younus H."/>
            <person name="Chow J."/>
            <person name="Chiniquy J."/>
            <person name="Lipzen A."/>
            <person name="Tritt A."/>
            <person name="Sun H."/>
            <person name="Haridas S."/>
            <person name="LaButti K."/>
            <person name="Ohm R.A."/>
            <person name="Kues U."/>
            <person name="Blanchette R.A."/>
            <person name="Grigoriev I.V."/>
            <person name="Minto R.E."/>
            <person name="Hibbett D.S."/>
        </authorList>
    </citation>
    <scope>NUCLEOTIDE SEQUENCE [LARGE SCALE GENOMIC DNA]</scope>
    <source>
        <strain evidence="2 3">FP15055 ss-10</strain>
    </source>
</reference>
<gene>
    <name evidence="2" type="ORF">CYLTODRAFT_442545</name>
</gene>
<feature type="compositionally biased region" description="Pro residues" evidence="1">
    <location>
        <begin position="54"/>
        <end position="67"/>
    </location>
</feature>
<dbReference type="Proteomes" id="UP000054007">
    <property type="component" value="Unassembled WGS sequence"/>
</dbReference>
<organism evidence="2 3">
    <name type="scientific">Cylindrobasidium torrendii FP15055 ss-10</name>
    <dbReference type="NCBI Taxonomy" id="1314674"/>
    <lineage>
        <taxon>Eukaryota</taxon>
        <taxon>Fungi</taxon>
        <taxon>Dikarya</taxon>
        <taxon>Basidiomycota</taxon>
        <taxon>Agaricomycotina</taxon>
        <taxon>Agaricomycetes</taxon>
        <taxon>Agaricomycetidae</taxon>
        <taxon>Agaricales</taxon>
        <taxon>Marasmiineae</taxon>
        <taxon>Physalacriaceae</taxon>
        <taxon>Cylindrobasidium</taxon>
    </lineage>
</organism>
<feature type="compositionally biased region" description="Pro residues" evidence="1">
    <location>
        <begin position="188"/>
        <end position="198"/>
    </location>
</feature>
<feature type="compositionally biased region" description="Polar residues" evidence="1">
    <location>
        <begin position="72"/>
        <end position="99"/>
    </location>
</feature>
<feature type="region of interest" description="Disordered" evidence="1">
    <location>
        <begin position="376"/>
        <end position="421"/>
    </location>
</feature>
<feature type="compositionally biased region" description="Basic and acidic residues" evidence="1">
    <location>
        <begin position="468"/>
        <end position="482"/>
    </location>
</feature>
<evidence type="ECO:0000313" key="3">
    <source>
        <dbReference type="Proteomes" id="UP000054007"/>
    </source>
</evidence>
<feature type="region of interest" description="Disordered" evidence="1">
    <location>
        <begin position="176"/>
        <end position="232"/>
    </location>
</feature>
<name>A0A0D7BHK7_9AGAR</name>